<accession>A0AAE0CGH6</accession>
<evidence type="ECO:0000256" key="1">
    <source>
        <dbReference type="SAM" id="MobiDB-lite"/>
    </source>
</evidence>
<protein>
    <submittedName>
        <fullName evidence="2">Uncharacterized protein</fullName>
    </submittedName>
</protein>
<evidence type="ECO:0000313" key="3">
    <source>
        <dbReference type="Proteomes" id="UP001190700"/>
    </source>
</evidence>
<proteinExistence type="predicted"/>
<feature type="non-terminal residue" evidence="2">
    <location>
        <position position="201"/>
    </location>
</feature>
<dbReference type="AlphaFoldDB" id="A0AAE0CGH6"/>
<feature type="region of interest" description="Disordered" evidence="1">
    <location>
        <begin position="117"/>
        <end position="151"/>
    </location>
</feature>
<dbReference type="InterPro" id="IPR019994">
    <property type="entry name" value="Lipid-A-disac_synthase-rel_put"/>
</dbReference>
<dbReference type="Proteomes" id="UP001190700">
    <property type="component" value="Unassembled WGS sequence"/>
</dbReference>
<organism evidence="2 3">
    <name type="scientific">Cymbomonas tetramitiformis</name>
    <dbReference type="NCBI Taxonomy" id="36881"/>
    <lineage>
        <taxon>Eukaryota</taxon>
        <taxon>Viridiplantae</taxon>
        <taxon>Chlorophyta</taxon>
        <taxon>Pyramimonadophyceae</taxon>
        <taxon>Pyramimonadales</taxon>
        <taxon>Pyramimonadaceae</taxon>
        <taxon>Cymbomonas</taxon>
    </lineage>
</organism>
<gene>
    <name evidence="2" type="ORF">CYMTET_36151</name>
</gene>
<evidence type="ECO:0000313" key="2">
    <source>
        <dbReference type="EMBL" id="KAK3254638.1"/>
    </source>
</evidence>
<dbReference type="EMBL" id="LGRX02023333">
    <property type="protein sequence ID" value="KAK3254638.1"/>
    <property type="molecule type" value="Genomic_DNA"/>
</dbReference>
<reference evidence="2 3" key="1">
    <citation type="journal article" date="2015" name="Genome Biol. Evol.">
        <title>Comparative Genomics of a Bacterivorous Green Alga Reveals Evolutionary Causalities and Consequences of Phago-Mixotrophic Mode of Nutrition.</title>
        <authorList>
            <person name="Burns J.A."/>
            <person name="Paasch A."/>
            <person name="Narechania A."/>
            <person name="Kim E."/>
        </authorList>
    </citation>
    <scope>NUCLEOTIDE SEQUENCE [LARGE SCALE GENOMIC DNA]</scope>
    <source>
        <strain evidence="2 3">PLY_AMNH</strain>
    </source>
</reference>
<dbReference type="PANTHER" id="PTHR39517:SF1">
    <property type="entry name" value="LIPID-A-DISACCHARIDE SYNTHASE"/>
    <property type="match status" value="1"/>
</dbReference>
<comment type="caution">
    <text evidence="2">The sequence shown here is derived from an EMBL/GenBank/DDBJ whole genome shotgun (WGS) entry which is preliminary data.</text>
</comment>
<sequence>MRSPANASRRRHFVVGGGEGGEVYQVKNLGNPMMDGLEGKGLLDSVLHAYPRHTPILLLPGTRAPEAYANWDDLLESAKCIAEAPPLEAGGGWMFLAPTPHALPVAPFQQSLRAAGWYPQREDRRPATGTVDGKMQQGRASGSNRDSRQEDASLCSSQGWLVFTRPGAGVDPLLVMQQAGFADAAQNCSAAVAMAGTATEQ</sequence>
<name>A0AAE0CGH6_9CHLO</name>
<keyword evidence="3" id="KW-1185">Reference proteome</keyword>
<dbReference type="PANTHER" id="PTHR39517">
    <property type="entry name" value="SLL0192 PROTEIN"/>
    <property type="match status" value="1"/>
</dbReference>